<proteinExistence type="predicted"/>
<dbReference type="RefSeq" id="WP_344036976.1">
    <property type="nucleotide sequence ID" value="NZ_BAAAKE010000006.1"/>
</dbReference>
<dbReference type="EMBL" id="JBHSJB010000027">
    <property type="protein sequence ID" value="MFC5057490.1"/>
    <property type="molecule type" value="Genomic_DNA"/>
</dbReference>
<feature type="compositionally biased region" description="Basic residues" evidence="1">
    <location>
        <begin position="224"/>
        <end position="250"/>
    </location>
</feature>
<organism evidence="2 3">
    <name type="scientific">Saccharothrix xinjiangensis</name>
    <dbReference type="NCBI Taxonomy" id="204798"/>
    <lineage>
        <taxon>Bacteria</taxon>
        <taxon>Bacillati</taxon>
        <taxon>Actinomycetota</taxon>
        <taxon>Actinomycetes</taxon>
        <taxon>Pseudonocardiales</taxon>
        <taxon>Pseudonocardiaceae</taxon>
        <taxon>Saccharothrix</taxon>
    </lineage>
</organism>
<reference evidence="3" key="1">
    <citation type="journal article" date="2019" name="Int. J. Syst. Evol. Microbiol.">
        <title>The Global Catalogue of Microorganisms (GCM) 10K type strain sequencing project: providing services to taxonomists for standard genome sequencing and annotation.</title>
        <authorList>
            <consortium name="The Broad Institute Genomics Platform"/>
            <consortium name="The Broad Institute Genome Sequencing Center for Infectious Disease"/>
            <person name="Wu L."/>
            <person name="Ma J."/>
        </authorList>
    </citation>
    <scope>NUCLEOTIDE SEQUENCE [LARGE SCALE GENOMIC DNA]</scope>
    <source>
        <strain evidence="3">KCTC 12848</strain>
    </source>
</reference>
<gene>
    <name evidence="2" type="ORF">ACFPFM_27565</name>
</gene>
<accession>A0ABV9Y7D5</accession>
<sequence length="270" mass="29155">MIASDGRVLRLAGLSPDAAAELLERALGAAPGAGLRRPAEAAGGNPLFLLEQFRTLDQRQVLRRTGNEVDTSAAVVPPDLRQTLLLRYSFLPETTLDLLRLMAVLGTSCLAAELAAVSGRQAVDLLADLRPALATGVVDGSGERLAFRHEMLRQALYEDVPPAGRRRRGPGAQVARRRAAVREGGGRGDRADDAHPGRQRRRRGRPGPGTGPGEHGDGLTDHHVVRRLPHRRPVPRRRPGRRGPARRRAGHPPPPNWSTRPEPNCGPAAR</sequence>
<feature type="compositionally biased region" description="Basic residues" evidence="1">
    <location>
        <begin position="164"/>
        <end position="179"/>
    </location>
</feature>
<protein>
    <submittedName>
        <fullName evidence="2">Uncharacterized protein</fullName>
    </submittedName>
</protein>
<comment type="caution">
    <text evidence="2">The sequence shown here is derived from an EMBL/GenBank/DDBJ whole genome shotgun (WGS) entry which is preliminary data.</text>
</comment>
<feature type="region of interest" description="Disordered" evidence="1">
    <location>
        <begin position="161"/>
        <end position="270"/>
    </location>
</feature>
<evidence type="ECO:0000313" key="3">
    <source>
        <dbReference type="Proteomes" id="UP001595833"/>
    </source>
</evidence>
<evidence type="ECO:0000313" key="2">
    <source>
        <dbReference type="EMBL" id="MFC5057490.1"/>
    </source>
</evidence>
<dbReference type="Proteomes" id="UP001595833">
    <property type="component" value="Unassembled WGS sequence"/>
</dbReference>
<feature type="compositionally biased region" description="Basic and acidic residues" evidence="1">
    <location>
        <begin position="180"/>
        <end position="196"/>
    </location>
</feature>
<feature type="compositionally biased region" description="Basic and acidic residues" evidence="1">
    <location>
        <begin position="214"/>
        <end position="223"/>
    </location>
</feature>
<keyword evidence="3" id="KW-1185">Reference proteome</keyword>
<evidence type="ECO:0000256" key="1">
    <source>
        <dbReference type="SAM" id="MobiDB-lite"/>
    </source>
</evidence>
<name>A0ABV9Y7D5_9PSEU</name>